<dbReference type="PANTHER" id="PTHR28094">
    <property type="entry name" value="MEIOTICALLY UP-REGULATED GENE 113 PROTEIN"/>
    <property type="match status" value="1"/>
</dbReference>
<accession>A0AAJ0G073</accession>
<feature type="compositionally biased region" description="Polar residues" evidence="1">
    <location>
        <begin position="318"/>
        <end position="329"/>
    </location>
</feature>
<evidence type="ECO:0000259" key="2">
    <source>
        <dbReference type="SMART" id="SM00974"/>
    </source>
</evidence>
<name>A0AAJ0G073_9HYPO</name>
<feature type="compositionally biased region" description="Polar residues" evidence="1">
    <location>
        <begin position="283"/>
        <end position="292"/>
    </location>
</feature>
<dbReference type="EMBL" id="JASWJB010000119">
    <property type="protein sequence ID" value="KAK2596143.1"/>
    <property type="molecule type" value="Genomic_DNA"/>
</dbReference>
<dbReference type="PANTHER" id="PTHR28094:SF1">
    <property type="entry name" value="MEIOTICALLY UP-REGULATED GENE 113 PROTEIN"/>
    <property type="match status" value="1"/>
</dbReference>
<feature type="region of interest" description="Disordered" evidence="1">
    <location>
        <begin position="278"/>
        <end position="335"/>
    </location>
</feature>
<feature type="region of interest" description="Disordered" evidence="1">
    <location>
        <begin position="1"/>
        <end position="32"/>
    </location>
</feature>
<comment type="caution">
    <text evidence="3">The sequence shown here is derived from an EMBL/GenBank/DDBJ whole genome shotgun (WGS) entry which is preliminary data.</text>
</comment>
<evidence type="ECO:0000256" key="1">
    <source>
        <dbReference type="SAM" id="MobiDB-lite"/>
    </source>
</evidence>
<keyword evidence="4" id="KW-1185">Reference proteome</keyword>
<dbReference type="Proteomes" id="UP001251528">
    <property type="component" value="Unassembled WGS sequence"/>
</dbReference>
<organism evidence="3 4">
    <name type="scientific">Conoideocrella luteorostrata</name>
    <dbReference type="NCBI Taxonomy" id="1105319"/>
    <lineage>
        <taxon>Eukaryota</taxon>
        <taxon>Fungi</taxon>
        <taxon>Dikarya</taxon>
        <taxon>Ascomycota</taxon>
        <taxon>Pezizomycotina</taxon>
        <taxon>Sordariomycetes</taxon>
        <taxon>Hypocreomycetidae</taxon>
        <taxon>Hypocreales</taxon>
        <taxon>Clavicipitaceae</taxon>
        <taxon>Conoideocrella</taxon>
    </lineage>
</organism>
<feature type="compositionally biased region" description="Pro residues" evidence="1">
    <location>
        <begin position="1"/>
        <end position="11"/>
    </location>
</feature>
<gene>
    <name evidence="3" type="ORF">QQS21_006420</name>
</gene>
<dbReference type="InterPro" id="IPR018306">
    <property type="entry name" value="Phage_T5_Orf172_DNA-bd"/>
</dbReference>
<sequence length="530" mass="59616">MSQAYPTPPGSPNASDITVAQKKRVGPHADETSRCCSMPAFASTAQDLPLKSSSTKFGEQGAEKSPAVDIAGLRALLCLDNWRCGSTTKQGTPCKLLTAKQIRPQVDSHFLLVARLTQSSPESTGELETLARLVHCRLHKTDGHIEARIKIWNACLPSGEQINPAIALETEVRGILGPPTTKCLGETITQRNCSVDSIAQESCSVEIGGRRVQNCARTVDKIAELVTPRFEAKLEIEYFLKVLERNRYCENHSNFPLEHTSAWSLRIHEIRRKYCQEPAKSANDGNPKSSQSQEDDVDTKNDPTSTDTDSTTEHSSQRSRVTMGTSTDSPAWLNTDPADYWPREYDVTPFDKVKRRHNAGVAQNSLQKISSTVQRNLNEKAGDCKDGYIYLYQVEGNADYVKIGYTTRTLDLRHKEWEFECNRVPKMLQPGKSLPKRVPNVRRVEALCHAELDYCRVDIFCRGCLKEHTEWFEIPAANAIRVIQKWSDWMSSDPYEKKRTLRSGPNWALKVEEQQKVVKISDFMRGISTV</sequence>
<reference evidence="3" key="1">
    <citation type="submission" date="2023-06" db="EMBL/GenBank/DDBJ databases">
        <title>Conoideocrella luteorostrata (Hypocreales: Clavicipitaceae), a potential biocontrol fungus for elongate hemlock scale in United States Christmas tree production areas.</title>
        <authorList>
            <person name="Barrett H."/>
            <person name="Lovett B."/>
            <person name="Macias A.M."/>
            <person name="Stajich J.E."/>
            <person name="Kasson M.T."/>
        </authorList>
    </citation>
    <scope>NUCLEOTIDE SEQUENCE</scope>
    <source>
        <strain evidence="3">ARSEF 14590</strain>
    </source>
</reference>
<feature type="domain" description="Bacteriophage T5 Orf172 DNA-binding" evidence="2">
    <location>
        <begin position="395"/>
        <end position="486"/>
    </location>
</feature>
<evidence type="ECO:0000313" key="4">
    <source>
        <dbReference type="Proteomes" id="UP001251528"/>
    </source>
</evidence>
<dbReference type="AlphaFoldDB" id="A0AAJ0G073"/>
<dbReference type="InterPro" id="IPR053006">
    <property type="entry name" value="Meiosis_regulatory"/>
</dbReference>
<dbReference type="SMART" id="SM00974">
    <property type="entry name" value="T5orf172"/>
    <property type="match status" value="1"/>
</dbReference>
<proteinExistence type="predicted"/>
<dbReference type="Pfam" id="PF10544">
    <property type="entry name" value="T5orf172"/>
    <property type="match status" value="1"/>
</dbReference>
<evidence type="ECO:0000313" key="3">
    <source>
        <dbReference type="EMBL" id="KAK2596143.1"/>
    </source>
</evidence>
<protein>
    <recommendedName>
        <fullName evidence="2">Bacteriophage T5 Orf172 DNA-binding domain-containing protein</fullName>
    </recommendedName>
</protein>